<gene>
    <name evidence="2" type="ORF">SAMN05446927_3909</name>
</gene>
<name>A0A7Z7N421_9BURK</name>
<comment type="caution">
    <text evidence="2">The sequence shown here is derived from an EMBL/GenBank/DDBJ whole genome shotgun (WGS) entry which is preliminary data.</text>
</comment>
<accession>A0A7Z7N421</accession>
<evidence type="ECO:0000256" key="1">
    <source>
        <dbReference type="SAM" id="MobiDB-lite"/>
    </source>
</evidence>
<dbReference type="Proteomes" id="UP000219522">
    <property type="component" value="Unassembled WGS sequence"/>
</dbReference>
<feature type="region of interest" description="Disordered" evidence="1">
    <location>
        <begin position="81"/>
        <end position="105"/>
    </location>
</feature>
<feature type="compositionally biased region" description="Polar residues" evidence="1">
    <location>
        <begin position="130"/>
        <end position="157"/>
    </location>
</feature>
<evidence type="ECO:0000313" key="3">
    <source>
        <dbReference type="Proteomes" id="UP000219522"/>
    </source>
</evidence>
<organism evidence="2 3">
    <name type="scientific">Caballeronia arationis</name>
    <dbReference type="NCBI Taxonomy" id="1777142"/>
    <lineage>
        <taxon>Bacteria</taxon>
        <taxon>Pseudomonadati</taxon>
        <taxon>Pseudomonadota</taxon>
        <taxon>Betaproteobacteria</taxon>
        <taxon>Burkholderiales</taxon>
        <taxon>Burkholderiaceae</taxon>
        <taxon>Caballeronia</taxon>
    </lineage>
</organism>
<sequence>MRAWAKFRQSHAGCILRLGRRADPSLCAARSASDPKHPLWRARRGRTLQSMPPPELGHREAGQSTRSVLVVSGRQWRREDGRQQVASWGCRTAPRRSSPRDVLRDPRIQYGHGPALQQVRPLAPIATAHNWPSSDPKPTSLRANNAASASPYDENSPTKALSADLLTRKNVGKYGSSSMCTLKMRRTVISLLRLWSVIPMAAQKSDSCSSFALAIRHAGVGFRRVESGFFRMAALSSRIELRSRFNTVARPATRTSASSKRRLSSAS</sequence>
<proteinExistence type="predicted"/>
<dbReference type="AlphaFoldDB" id="A0A7Z7N421"/>
<reference evidence="2 3" key="1">
    <citation type="submission" date="2017-09" db="EMBL/GenBank/DDBJ databases">
        <authorList>
            <person name="Varghese N."/>
            <person name="Submissions S."/>
        </authorList>
    </citation>
    <scope>NUCLEOTIDE SEQUENCE [LARGE SCALE GENOMIC DNA]</scope>
    <source>
        <strain evidence="2 3">OK806</strain>
    </source>
</reference>
<protein>
    <submittedName>
        <fullName evidence="2">Uncharacterized protein</fullName>
    </submittedName>
</protein>
<keyword evidence="3" id="KW-1185">Reference proteome</keyword>
<dbReference type="EMBL" id="OCSU01000002">
    <property type="protein sequence ID" value="SOE80667.1"/>
    <property type="molecule type" value="Genomic_DNA"/>
</dbReference>
<evidence type="ECO:0000313" key="2">
    <source>
        <dbReference type="EMBL" id="SOE80667.1"/>
    </source>
</evidence>
<feature type="region of interest" description="Disordered" evidence="1">
    <location>
        <begin position="127"/>
        <end position="157"/>
    </location>
</feature>